<comment type="similarity">
    <text evidence="6">Belongs to the precorrin methyltransferase family.</text>
</comment>
<evidence type="ECO:0000256" key="3">
    <source>
        <dbReference type="ARBA" id="ARBA00022679"/>
    </source>
</evidence>
<evidence type="ECO:0000259" key="7">
    <source>
        <dbReference type="Pfam" id="PF00590"/>
    </source>
</evidence>
<dbReference type="PROSITE" id="PS00839">
    <property type="entry name" value="SUMT_1"/>
    <property type="match status" value="1"/>
</dbReference>
<proteinExistence type="inferred from homology"/>
<dbReference type="PANTHER" id="PTHR45790:SF3">
    <property type="entry name" value="S-ADENOSYL-L-METHIONINE-DEPENDENT UROPORPHYRINOGEN III METHYLTRANSFERASE, CHLOROPLASTIC"/>
    <property type="match status" value="1"/>
</dbReference>
<evidence type="ECO:0000313" key="8">
    <source>
        <dbReference type="EMBL" id="MEB3102062.1"/>
    </source>
</evidence>
<dbReference type="InterPro" id="IPR000878">
    <property type="entry name" value="4pyrrol_Mease"/>
</dbReference>
<dbReference type="SUPFAM" id="SSF53790">
    <property type="entry name" value="Tetrapyrrole methylase"/>
    <property type="match status" value="1"/>
</dbReference>
<dbReference type="EC" id="2.1.1.107" evidence="1"/>
<gene>
    <name evidence="8" type="primary">cobA</name>
    <name evidence="8" type="ORF">VF724_10340</name>
</gene>
<sequence>MEKGTVYLVGAGPGDPKLITLRGLECIQAADVIIYDRLVNPDLLNHARKNAENIYCGKLPNDHTLRQEEINQLLVSKAMEGKTVTRLKGGDPSVFGRVGEEAKELAKFEIPFEIVPGITSGIAAAAYAGIPVTHRDYASSFAIVSGHGRSDSDIAGDRINWKALADGIDTIAFYMGASNLFNICDQLIKYGRDPMTPVALIQWGTTSEQKTLVGTLENIHEKAQKQQFSHPAIILVGEVVKLRDELHWFEKRQQFTLKAGLN</sequence>
<dbReference type="InterPro" id="IPR050161">
    <property type="entry name" value="Siro_Cobalamin_biosynth"/>
</dbReference>
<dbReference type="NCBIfam" id="NF004790">
    <property type="entry name" value="PRK06136.1"/>
    <property type="match status" value="1"/>
</dbReference>
<evidence type="ECO:0000256" key="4">
    <source>
        <dbReference type="ARBA" id="ARBA00022691"/>
    </source>
</evidence>
<dbReference type="RefSeq" id="WP_371754183.1">
    <property type="nucleotide sequence ID" value="NZ_JAYJLD010000013.1"/>
</dbReference>
<comment type="caution">
    <text evidence="8">The sequence shown here is derived from an EMBL/GenBank/DDBJ whole genome shotgun (WGS) entry which is preliminary data.</text>
</comment>
<dbReference type="InterPro" id="IPR006366">
    <property type="entry name" value="CobA/CysG_C"/>
</dbReference>
<dbReference type="PANTHER" id="PTHR45790">
    <property type="entry name" value="SIROHEME SYNTHASE-RELATED"/>
    <property type="match status" value="1"/>
</dbReference>
<dbReference type="InterPro" id="IPR014776">
    <property type="entry name" value="4pyrrole_Mease_sub2"/>
</dbReference>
<evidence type="ECO:0000313" key="9">
    <source>
        <dbReference type="Proteomes" id="UP001310386"/>
    </source>
</evidence>
<organism evidence="8 9">
    <name type="scientific">Ferviditalea candida</name>
    <dbReference type="NCBI Taxonomy" id="3108399"/>
    <lineage>
        <taxon>Bacteria</taxon>
        <taxon>Bacillati</taxon>
        <taxon>Bacillota</taxon>
        <taxon>Bacilli</taxon>
        <taxon>Bacillales</taxon>
        <taxon>Paenibacillaceae</taxon>
        <taxon>Ferviditalea</taxon>
    </lineage>
</organism>
<dbReference type="EMBL" id="JAYJLD010000013">
    <property type="protein sequence ID" value="MEB3102062.1"/>
    <property type="molecule type" value="Genomic_DNA"/>
</dbReference>
<dbReference type="CDD" id="cd11642">
    <property type="entry name" value="SUMT"/>
    <property type="match status" value="1"/>
</dbReference>
<dbReference type="PROSITE" id="PS00840">
    <property type="entry name" value="SUMT_2"/>
    <property type="match status" value="1"/>
</dbReference>
<keyword evidence="5" id="KW-0627">Porphyrin biosynthesis</keyword>
<dbReference type="GO" id="GO:0032259">
    <property type="term" value="P:methylation"/>
    <property type="evidence" value="ECO:0007669"/>
    <property type="project" value="UniProtKB-KW"/>
</dbReference>
<name>A0ABU5ZJM3_9BACL</name>
<evidence type="ECO:0000256" key="6">
    <source>
        <dbReference type="RuleBase" id="RU003960"/>
    </source>
</evidence>
<dbReference type="Proteomes" id="UP001310386">
    <property type="component" value="Unassembled WGS sequence"/>
</dbReference>
<dbReference type="InterPro" id="IPR035996">
    <property type="entry name" value="4pyrrol_Methylase_sf"/>
</dbReference>
<feature type="domain" description="Tetrapyrrole methylase" evidence="7">
    <location>
        <begin position="5"/>
        <end position="219"/>
    </location>
</feature>
<dbReference type="InterPro" id="IPR014777">
    <property type="entry name" value="4pyrrole_Mease_sub1"/>
</dbReference>
<keyword evidence="2 6" id="KW-0489">Methyltransferase</keyword>
<reference evidence="8" key="1">
    <citation type="submission" date="2023-12" db="EMBL/GenBank/DDBJ databases">
        <title>Fervidustalea candida gen. nov., sp. nov., a novel member of the family Paenibacillaceae isolated from a geothermal area.</title>
        <authorList>
            <person name="Li W.-J."/>
            <person name="Jiao J.-Y."/>
            <person name="Chen Y."/>
        </authorList>
    </citation>
    <scope>NUCLEOTIDE SEQUENCE</scope>
    <source>
        <strain evidence="8">SYSU GA230002</strain>
    </source>
</reference>
<evidence type="ECO:0000256" key="5">
    <source>
        <dbReference type="ARBA" id="ARBA00023244"/>
    </source>
</evidence>
<dbReference type="GO" id="GO:0004851">
    <property type="term" value="F:uroporphyrin-III C-methyltransferase activity"/>
    <property type="evidence" value="ECO:0007669"/>
    <property type="project" value="UniProtKB-EC"/>
</dbReference>
<accession>A0ABU5ZJM3</accession>
<evidence type="ECO:0000256" key="2">
    <source>
        <dbReference type="ARBA" id="ARBA00022603"/>
    </source>
</evidence>
<keyword evidence="9" id="KW-1185">Reference proteome</keyword>
<dbReference type="Pfam" id="PF00590">
    <property type="entry name" value="TP_methylase"/>
    <property type="match status" value="1"/>
</dbReference>
<dbReference type="NCBIfam" id="TIGR01469">
    <property type="entry name" value="cobA_cysG_Cterm"/>
    <property type="match status" value="1"/>
</dbReference>
<keyword evidence="3 6" id="KW-0808">Transferase</keyword>
<dbReference type="Gene3D" id="3.30.950.10">
    <property type="entry name" value="Methyltransferase, Cobalt-precorrin-4 Transmethylase, Domain 2"/>
    <property type="match status" value="1"/>
</dbReference>
<protein>
    <recommendedName>
        <fullName evidence="1">uroporphyrinogen-III C-methyltransferase</fullName>
        <ecNumber evidence="1">2.1.1.107</ecNumber>
    </recommendedName>
</protein>
<keyword evidence="4" id="KW-0949">S-adenosyl-L-methionine</keyword>
<dbReference type="InterPro" id="IPR003043">
    <property type="entry name" value="Uropor_MeTrfase_CS"/>
</dbReference>
<evidence type="ECO:0000256" key="1">
    <source>
        <dbReference type="ARBA" id="ARBA00012162"/>
    </source>
</evidence>
<dbReference type="Gene3D" id="3.40.1010.10">
    <property type="entry name" value="Cobalt-precorrin-4 Transmethylase, Domain 1"/>
    <property type="match status" value="1"/>
</dbReference>